<feature type="transmembrane region" description="Helical" evidence="10">
    <location>
        <begin position="7"/>
        <end position="26"/>
    </location>
</feature>
<dbReference type="GO" id="GO:0016020">
    <property type="term" value="C:membrane"/>
    <property type="evidence" value="ECO:0007669"/>
    <property type="project" value="UniProtKB-SubCell"/>
</dbReference>
<feature type="transmembrane region" description="Helical" evidence="10">
    <location>
        <begin position="80"/>
        <end position="97"/>
    </location>
</feature>
<name>A0AAV9HFB9_9PEZI</name>
<dbReference type="GO" id="GO:0005794">
    <property type="term" value="C:Golgi apparatus"/>
    <property type="evidence" value="ECO:0007669"/>
    <property type="project" value="TreeGrafter"/>
</dbReference>
<keyword evidence="5 10" id="KW-0472">Membrane</keyword>
<keyword evidence="3 10" id="KW-0812">Transmembrane</keyword>
<keyword evidence="7" id="KW-0449">Lipoprotein</keyword>
<feature type="transmembrane region" description="Helical" evidence="10">
    <location>
        <begin position="263"/>
        <end position="292"/>
    </location>
</feature>
<evidence type="ECO:0000256" key="2">
    <source>
        <dbReference type="ARBA" id="ARBA00022679"/>
    </source>
</evidence>
<keyword evidence="6" id="KW-0564">Palmitate</keyword>
<dbReference type="PROSITE" id="PS50216">
    <property type="entry name" value="DHHC"/>
    <property type="match status" value="1"/>
</dbReference>
<feature type="transmembrane region" description="Helical" evidence="10">
    <location>
        <begin position="109"/>
        <end position="127"/>
    </location>
</feature>
<dbReference type="AlphaFoldDB" id="A0AAV9HFB9"/>
<evidence type="ECO:0000256" key="6">
    <source>
        <dbReference type="ARBA" id="ARBA00023139"/>
    </source>
</evidence>
<evidence type="ECO:0000313" key="12">
    <source>
        <dbReference type="EMBL" id="KAK4458137.1"/>
    </source>
</evidence>
<keyword evidence="8 10" id="KW-0012">Acyltransferase</keyword>
<dbReference type="GO" id="GO:0019706">
    <property type="term" value="F:protein-cysteine S-palmitoyltransferase activity"/>
    <property type="evidence" value="ECO:0007669"/>
    <property type="project" value="UniProtKB-EC"/>
</dbReference>
<dbReference type="PANTHER" id="PTHR22883:SF288">
    <property type="entry name" value="PALMITOYLTRANSFERASE SWF1"/>
    <property type="match status" value="1"/>
</dbReference>
<keyword evidence="2 10" id="KW-0808">Transferase</keyword>
<evidence type="ECO:0000256" key="8">
    <source>
        <dbReference type="ARBA" id="ARBA00023315"/>
    </source>
</evidence>
<keyword evidence="4 10" id="KW-1133">Transmembrane helix</keyword>
<evidence type="ECO:0000256" key="3">
    <source>
        <dbReference type="ARBA" id="ARBA00022692"/>
    </source>
</evidence>
<feature type="transmembrane region" description="Helical" evidence="10">
    <location>
        <begin position="200"/>
        <end position="223"/>
    </location>
</feature>
<comment type="caution">
    <text evidence="12">The sequence shown here is derived from an EMBL/GenBank/DDBJ whole genome shotgun (WGS) entry which is preliminary data.</text>
</comment>
<evidence type="ECO:0000256" key="9">
    <source>
        <dbReference type="ARBA" id="ARBA00048048"/>
    </source>
</evidence>
<keyword evidence="13" id="KW-1185">Reference proteome</keyword>
<gene>
    <name evidence="12" type="ORF">QBC42DRAFT_315889</name>
</gene>
<organism evidence="12 13">
    <name type="scientific">Cladorrhinum samala</name>
    <dbReference type="NCBI Taxonomy" id="585594"/>
    <lineage>
        <taxon>Eukaryota</taxon>
        <taxon>Fungi</taxon>
        <taxon>Dikarya</taxon>
        <taxon>Ascomycota</taxon>
        <taxon>Pezizomycotina</taxon>
        <taxon>Sordariomycetes</taxon>
        <taxon>Sordariomycetidae</taxon>
        <taxon>Sordariales</taxon>
        <taxon>Podosporaceae</taxon>
        <taxon>Cladorrhinum</taxon>
    </lineage>
</organism>
<comment type="subcellular location">
    <subcellularLocation>
        <location evidence="1">Membrane</location>
        <topology evidence="1">Multi-pass membrane protein</topology>
    </subcellularLocation>
</comment>
<proteinExistence type="inferred from homology"/>
<reference evidence="12" key="1">
    <citation type="journal article" date="2023" name="Mol. Phylogenet. Evol.">
        <title>Genome-scale phylogeny and comparative genomics of the fungal order Sordariales.</title>
        <authorList>
            <person name="Hensen N."/>
            <person name="Bonometti L."/>
            <person name="Westerberg I."/>
            <person name="Brannstrom I.O."/>
            <person name="Guillou S."/>
            <person name="Cros-Aarteil S."/>
            <person name="Calhoun S."/>
            <person name="Haridas S."/>
            <person name="Kuo A."/>
            <person name="Mondo S."/>
            <person name="Pangilinan J."/>
            <person name="Riley R."/>
            <person name="LaButti K."/>
            <person name="Andreopoulos B."/>
            <person name="Lipzen A."/>
            <person name="Chen C."/>
            <person name="Yan M."/>
            <person name="Daum C."/>
            <person name="Ng V."/>
            <person name="Clum A."/>
            <person name="Steindorff A."/>
            <person name="Ohm R.A."/>
            <person name="Martin F."/>
            <person name="Silar P."/>
            <person name="Natvig D.O."/>
            <person name="Lalanne C."/>
            <person name="Gautier V."/>
            <person name="Ament-Velasquez S.L."/>
            <person name="Kruys A."/>
            <person name="Hutchinson M.I."/>
            <person name="Powell A.J."/>
            <person name="Barry K."/>
            <person name="Miller A.N."/>
            <person name="Grigoriev I.V."/>
            <person name="Debuchy R."/>
            <person name="Gladieux P."/>
            <person name="Hiltunen Thoren M."/>
            <person name="Johannesson H."/>
        </authorList>
    </citation>
    <scope>NUCLEOTIDE SEQUENCE</scope>
    <source>
        <strain evidence="12">PSN324</strain>
    </source>
</reference>
<comment type="similarity">
    <text evidence="10">Belongs to the DHHC palmitoyltransferase family.</text>
</comment>
<dbReference type="GO" id="GO:0006612">
    <property type="term" value="P:protein targeting to membrane"/>
    <property type="evidence" value="ECO:0007669"/>
    <property type="project" value="TreeGrafter"/>
</dbReference>
<protein>
    <recommendedName>
        <fullName evidence="10">Palmitoyltransferase</fullName>
        <ecNumber evidence="10">2.3.1.225</ecNumber>
    </recommendedName>
</protein>
<dbReference type="InterPro" id="IPR001594">
    <property type="entry name" value="Palmitoyltrfase_DHHC"/>
</dbReference>
<evidence type="ECO:0000313" key="13">
    <source>
        <dbReference type="Proteomes" id="UP001321749"/>
    </source>
</evidence>
<dbReference type="PANTHER" id="PTHR22883">
    <property type="entry name" value="ZINC FINGER DHHC DOMAIN CONTAINING PROTEIN"/>
    <property type="match status" value="1"/>
</dbReference>
<dbReference type="EMBL" id="MU865081">
    <property type="protein sequence ID" value="KAK4458137.1"/>
    <property type="molecule type" value="Genomic_DNA"/>
</dbReference>
<dbReference type="GO" id="GO:0005783">
    <property type="term" value="C:endoplasmic reticulum"/>
    <property type="evidence" value="ECO:0007669"/>
    <property type="project" value="TreeGrafter"/>
</dbReference>
<dbReference type="Proteomes" id="UP001321749">
    <property type="component" value="Unassembled WGS sequence"/>
</dbReference>
<feature type="domain" description="Palmitoyltransferase DHHC" evidence="11">
    <location>
        <begin position="157"/>
        <end position="303"/>
    </location>
</feature>
<evidence type="ECO:0000256" key="1">
    <source>
        <dbReference type="ARBA" id="ARBA00004141"/>
    </source>
</evidence>
<dbReference type="Pfam" id="PF01529">
    <property type="entry name" value="DHHC"/>
    <property type="match status" value="1"/>
</dbReference>
<dbReference type="InterPro" id="IPR039859">
    <property type="entry name" value="PFA4/ZDH16/20/ERF2-like"/>
</dbReference>
<reference evidence="12" key="2">
    <citation type="submission" date="2023-06" db="EMBL/GenBank/DDBJ databases">
        <authorList>
            <consortium name="Lawrence Berkeley National Laboratory"/>
            <person name="Mondo S.J."/>
            <person name="Hensen N."/>
            <person name="Bonometti L."/>
            <person name="Westerberg I."/>
            <person name="Brannstrom I.O."/>
            <person name="Guillou S."/>
            <person name="Cros-Aarteil S."/>
            <person name="Calhoun S."/>
            <person name="Haridas S."/>
            <person name="Kuo A."/>
            <person name="Pangilinan J."/>
            <person name="Riley R."/>
            <person name="Labutti K."/>
            <person name="Andreopoulos B."/>
            <person name="Lipzen A."/>
            <person name="Chen C."/>
            <person name="Yanf M."/>
            <person name="Daum C."/>
            <person name="Ng V."/>
            <person name="Clum A."/>
            <person name="Steindorff A."/>
            <person name="Ohm R."/>
            <person name="Martin F."/>
            <person name="Silar P."/>
            <person name="Natvig D."/>
            <person name="Lalanne C."/>
            <person name="Gautier V."/>
            <person name="Ament-Velasquez S.L."/>
            <person name="Kruys A."/>
            <person name="Hutchinson M.I."/>
            <person name="Powell A.J."/>
            <person name="Barry K."/>
            <person name="Miller A.N."/>
            <person name="Grigoriev I.V."/>
            <person name="Debuchy R."/>
            <person name="Gladieux P."/>
            <person name="Thoren M.H."/>
            <person name="Johannesson H."/>
        </authorList>
    </citation>
    <scope>NUCLEOTIDE SEQUENCE</scope>
    <source>
        <strain evidence="12">PSN324</strain>
    </source>
</reference>
<evidence type="ECO:0000256" key="4">
    <source>
        <dbReference type="ARBA" id="ARBA00022989"/>
    </source>
</evidence>
<dbReference type="EC" id="2.3.1.225" evidence="10"/>
<evidence type="ECO:0000259" key="11">
    <source>
        <dbReference type="Pfam" id="PF01529"/>
    </source>
</evidence>
<sequence>MGTIANIALVILGITFMVFVTFFGRLPALRNTPISFLHRLIWVHIPNAFTTLDGRLTSGRMSSSLTSCGDYLMHDRHPTILIFFLLLLSVGEALYLPTAWPQFSPFTKVAGAISMILPYIFLYLAAFTDPGYITPQNHAAEMSRYPYDFTLFHPGTECHTCHLLKPARSKHCSVCKRCIAKNDHHCIFINNCVGANNHHWFILLLLSTGILTLYGGVLGMHLITTKMYLYFPQFNLLPWKANHGRGMGITEWLIIWSWGLQDAVLMGAVTLLALLTSPLVWGLLGYHVWLVYCGTTTNESMKWSDWQHEMRDGFAFKRRMVKDRQKDLGVEPGWTRWPAETEQVIVRTESGRPPSADDENGGDMPGVGEWEAVWALKDVENLYDIGFWDNLLDVFVPGYMFRDPKKATTRGGGLRVRKKRRARKIYLA</sequence>
<evidence type="ECO:0000256" key="5">
    <source>
        <dbReference type="ARBA" id="ARBA00023136"/>
    </source>
</evidence>
<evidence type="ECO:0000256" key="7">
    <source>
        <dbReference type="ARBA" id="ARBA00023288"/>
    </source>
</evidence>
<comment type="domain">
    <text evidence="10">The DHHC domain is required for palmitoyltransferase activity.</text>
</comment>
<accession>A0AAV9HFB9</accession>
<evidence type="ECO:0000256" key="10">
    <source>
        <dbReference type="RuleBase" id="RU079119"/>
    </source>
</evidence>
<comment type="catalytic activity">
    <reaction evidence="9 10">
        <text>L-cysteinyl-[protein] + hexadecanoyl-CoA = S-hexadecanoyl-L-cysteinyl-[protein] + CoA</text>
        <dbReference type="Rhea" id="RHEA:36683"/>
        <dbReference type="Rhea" id="RHEA-COMP:10131"/>
        <dbReference type="Rhea" id="RHEA-COMP:11032"/>
        <dbReference type="ChEBI" id="CHEBI:29950"/>
        <dbReference type="ChEBI" id="CHEBI:57287"/>
        <dbReference type="ChEBI" id="CHEBI:57379"/>
        <dbReference type="ChEBI" id="CHEBI:74151"/>
        <dbReference type="EC" id="2.3.1.225"/>
    </reaction>
</comment>